<dbReference type="InterPro" id="IPR056060">
    <property type="entry name" value="Tal_TT1_dom"/>
</dbReference>
<accession>A0A8X8KJ13</accession>
<keyword evidence="4" id="KW-1185">Reference proteome</keyword>
<evidence type="ECO:0000313" key="3">
    <source>
        <dbReference type="EMBL" id="MCM5673605.1"/>
    </source>
</evidence>
<dbReference type="Pfam" id="PF24650">
    <property type="entry name" value="TT1_Tal"/>
    <property type="match status" value="1"/>
</dbReference>
<organism evidence="3 4">
    <name type="scientific">Staphylococcus hominis</name>
    <dbReference type="NCBI Taxonomy" id="1290"/>
    <lineage>
        <taxon>Bacteria</taxon>
        <taxon>Bacillati</taxon>
        <taxon>Bacillota</taxon>
        <taxon>Bacilli</taxon>
        <taxon>Bacillales</taxon>
        <taxon>Staphylococcaceae</taxon>
        <taxon>Staphylococcus</taxon>
    </lineage>
</organism>
<dbReference type="InterPro" id="IPR010572">
    <property type="entry name" value="Tail_dom"/>
</dbReference>
<reference evidence="3 4" key="1">
    <citation type="submission" date="2022-06" db="EMBL/GenBank/DDBJ databases">
        <title>Staphylococcus hominis ShoR14 genome sequence.</title>
        <authorList>
            <person name="Yeo C.C."/>
            <person name="Chew C.H."/>
            <person name="Che Hamzah A.M."/>
            <person name="Al-Trad E.I."/>
        </authorList>
    </citation>
    <scope>NUCLEOTIDE SEQUENCE [LARGE SCALE GENOMIC DNA]</scope>
    <source>
        <strain evidence="3 4">ShoR14</strain>
    </source>
</reference>
<evidence type="ECO:0000313" key="4">
    <source>
        <dbReference type="Proteomes" id="UP000665944"/>
    </source>
</evidence>
<proteinExistence type="predicted"/>
<dbReference type="RefSeq" id="WP_247745215.1">
    <property type="nucleotide sequence ID" value="NZ_JAGHKT020000089.1"/>
</dbReference>
<dbReference type="Pfam" id="PF06605">
    <property type="entry name" value="Prophage_tail"/>
    <property type="match status" value="1"/>
</dbReference>
<comment type="caution">
    <text evidence="3">The sequence shown here is derived from an EMBL/GenBank/DDBJ whole genome shotgun (WGS) entry which is preliminary data.</text>
</comment>
<feature type="non-terminal residue" evidence="3">
    <location>
        <position position="1"/>
    </location>
</feature>
<name>A0A8X8KJ13_STAHO</name>
<dbReference type="Proteomes" id="UP000665944">
    <property type="component" value="Unassembled WGS sequence"/>
</dbReference>
<protein>
    <submittedName>
        <fullName evidence="3">Phage tail protein</fullName>
    </submittedName>
</protein>
<gene>
    <name evidence="3" type="ORF">J7T32_012825</name>
</gene>
<feature type="domain" description="Tail spike" evidence="1">
    <location>
        <begin position="84"/>
        <end position="207"/>
    </location>
</feature>
<evidence type="ECO:0000259" key="1">
    <source>
        <dbReference type="Pfam" id="PF06605"/>
    </source>
</evidence>
<feature type="non-terminal residue" evidence="3">
    <location>
        <position position="211"/>
    </location>
</feature>
<feature type="domain" description="Tal N-terminal tail tube TT1" evidence="2">
    <location>
        <begin position="2"/>
        <end position="79"/>
    </location>
</feature>
<sequence>RSIPLYVSTTETSKLGSDIVLQFEIVEDEFNYQIVRGLQKRWTISRVQGSKDKREYVVFIIDRQTHGKKQLVSVSCRYKPLDIIKHTRIYDTIDGSFTADKFLKRIFDGTGLKYKIDGSLGSSQFENAGEGESLEDLIKKFCSHFDVEFDIEFNNKKGTYTFVFTPFLNKNASYHIDDEINANNMKVEEDSSELYTYAVGYGDYDEEEGST</sequence>
<dbReference type="Gene3D" id="3.55.50.40">
    <property type="match status" value="1"/>
</dbReference>
<dbReference type="AlphaFoldDB" id="A0A8X8KJ13"/>
<dbReference type="EMBL" id="JAGHKT020000089">
    <property type="protein sequence ID" value="MCM5673605.1"/>
    <property type="molecule type" value="Genomic_DNA"/>
</dbReference>
<evidence type="ECO:0000259" key="2">
    <source>
        <dbReference type="Pfam" id="PF24650"/>
    </source>
</evidence>